<dbReference type="SMART" id="SM00341">
    <property type="entry name" value="HRDC"/>
    <property type="match status" value="1"/>
</dbReference>
<evidence type="ECO:0000259" key="18">
    <source>
        <dbReference type="PROSITE" id="PS51192"/>
    </source>
</evidence>
<keyword evidence="13" id="KW-0234">DNA repair</keyword>
<evidence type="ECO:0000256" key="3">
    <source>
        <dbReference type="ARBA" id="ARBA00005446"/>
    </source>
</evidence>
<dbReference type="SUPFAM" id="SSF52540">
    <property type="entry name" value="P-loop containing nucleoside triphosphate hydrolases"/>
    <property type="match status" value="2"/>
</dbReference>
<comment type="catalytic activity">
    <reaction evidence="15">
        <text>Couples ATP hydrolysis with the unwinding of duplex DNA by translocating in the 3'-5' direction.</text>
        <dbReference type="EC" id="5.6.2.4"/>
    </reaction>
</comment>
<keyword evidence="6" id="KW-0227">DNA damage</keyword>
<evidence type="ECO:0000256" key="8">
    <source>
        <dbReference type="ARBA" id="ARBA00022806"/>
    </source>
</evidence>
<dbReference type="GO" id="GO:0003677">
    <property type="term" value="F:DNA binding"/>
    <property type="evidence" value="ECO:0007669"/>
    <property type="project" value="UniProtKB-KW"/>
</dbReference>
<keyword evidence="11" id="KW-0238">DNA-binding</keyword>
<dbReference type="GO" id="GO:0043590">
    <property type="term" value="C:bacterial nucleoid"/>
    <property type="evidence" value="ECO:0007669"/>
    <property type="project" value="TreeGrafter"/>
</dbReference>
<dbReference type="InterPro" id="IPR011545">
    <property type="entry name" value="DEAD/DEAH_box_helicase_dom"/>
</dbReference>
<dbReference type="GO" id="GO:0005737">
    <property type="term" value="C:cytoplasm"/>
    <property type="evidence" value="ECO:0007669"/>
    <property type="project" value="TreeGrafter"/>
</dbReference>
<dbReference type="EC" id="5.6.2.4" evidence="16"/>
<dbReference type="InterPro" id="IPR032284">
    <property type="entry name" value="RecQ_Zn-bd"/>
</dbReference>
<dbReference type="GO" id="GO:0016787">
    <property type="term" value="F:hydrolase activity"/>
    <property type="evidence" value="ECO:0007669"/>
    <property type="project" value="UniProtKB-KW"/>
</dbReference>
<keyword evidence="9" id="KW-0862">Zinc</keyword>
<keyword evidence="4" id="KW-0479">Metal-binding</keyword>
<dbReference type="SMART" id="SM00490">
    <property type="entry name" value="HELICc"/>
    <property type="match status" value="1"/>
</dbReference>
<comment type="caution">
    <text evidence="20">The sequence shown here is derived from an EMBL/GenBank/DDBJ whole genome shotgun (WGS) entry which is preliminary data.</text>
</comment>
<protein>
    <recommendedName>
        <fullName evidence="16">DNA helicase RecQ</fullName>
        <ecNumber evidence="16">5.6.2.4</ecNumber>
    </recommendedName>
</protein>
<evidence type="ECO:0000256" key="2">
    <source>
        <dbReference type="ARBA" id="ARBA00001947"/>
    </source>
</evidence>
<evidence type="ECO:0000256" key="1">
    <source>
        <dbReference type="ARBA" id="ARBA00001946"/>
    </source>
</evidence>
<dbReference type="RefSeq" id="WP_047003849.1">
    <property type="nucleotide sequence ID" value="NZ_LBHB01000002.1"/>
</dbReference>
<reference evidence="20 21" key="1">
    <citation type="submission" date="2015-04" db="EMBL/GenBank/DDBJ databases">
        <title>The draft genome sequence of Erythrobacter luteus KA37.</title>
        <authorList>
            <person name="Zhuang L."/>
            <person name="Liu Y."/>
            <person name="Shao Z."/>
        </authorList>
    </citation>
    <scope>NUCLEOTIDE SEQUENCE [LARGE SCALE GENOMIC DNA]</scope>
    <source>
        <strain evidence="20 21">KA37</strain>
    </source>
</reference>
<dbReference type="Pfam" id="PF16124">
    <property type="entry name" value="RecQ_Zn_bind"/>
    <property type="match status" value="1"/>
</dbReference>
<keyword evidence="5" id="KW-0547">Nucleotide-binding</keyword>
<name>A0A0G9MTY2_9SPHN</name>
<dbReference type="Pfam" id="PF00270">
    <property type="entry name" value="DEAD"/>
    <property type="match status" value="1"/>
</dbReference>
<keyword evidence="14" id="KW-0413">Isomerase</keyword>
<dbReference type="AlphaFoldDB" id="A0A0G9MTY2"/>
<keyword evidence="10" id="KW-0067">ATP-binding</keyword>
<dbReference type="Gene3D" id="3.40.50.300">
    <property type="entry name" value="P-loop containing nucleotide triphosphate hydrolases"/>
    <property type="match status" value="2"/>
</dbReference>
<dbReference type="InterPro" id="IPR027417">
    <property type="entry name" value="P-loop_NTPase"/>
</dbReference>
<dbReference type="GO" id="GO:0006260">
    <property type="term" value="P:DNA replication"/>
    <property type="evidence" value="ECO:0007669"/>
    <property type="project" value="InterPro"/>
</dbReference>
<dbReference type="InterPro" id="IPR001650">
    <property type="entry name" value="Helicase_C-like"/>
</dbReference>
<comment type="cofactor">
    <cofactor evidence="1">
        <name>Mg(2+)</name>
        <dbReference type="ChEBI" id="CHEBI:18420"/>
    </cofactor>
</comment>
<evidence type="ECO:0000256" key="10">
    <source>
        <dbReference type="ARBA" id="ARBA00022840"/>
    </source>
</evidence>
<dbReference type="InterPro" id="IPR036388">
    <property type="entry name" value="WH-like_DNA-bd_sf"/>
</dbReference>
<keyword evidence="21" id="KW-1185">Reference proteome</keyword>
<dbReference type="EMBL" id="LBHB01000002">
    <property type="protein sequence ID" value="KLE34202.1"/>
    <property type="molecule type" value="Genomic_DNA"/>
</dbReference>
<sequence>MAPTLDTARAELRRLFGFADFRGRQAEVVGRVLAGQSTLAVMPTGAGKSLTYQLPATMLEGTCVVVSPLIALMHDQLRSARANGIRAATLTSVDADWRETIEAFRGGALDLLYVAPERASQPGFADLLAGGRLSLFAVDEAHCVSEWGHDFRPDYRQLRPLMDRFPAVPRLALTATADAHTRADVLAQLGIPAEGLVVAGFDRPNIRYAIRPRESGARQIARLMAEQPGPGIVYAQTRRQVEQLAETLARETGREVRPYHAGLAPEVRAANQAAFVASEDMVICATIAFGMGIDKPDVRFVAHAGVPKSIEAYYQETGRAGRDGDPSVAVMLWGAGDFVTARQRVGELDEARQAGERARLDALAGLVETPGCRRAVLLRHFGEDPPATCGNCDNCLDPPKVVDATELARKLLSAAYRTGQSFGLGHLQKVLTGASDERVVQRGHDKLSVFGIVEGEEARLLPPLARALQARGALAATDHGGLMLAGDARAILTGEAEVAIVQPPEKGRARRRRGEAAPNPVGDPLFDALRELRRTLAAEAQVPPYVVFHDSVLRDMAARRPASLADLSGIPGVGEKKRAAYGEAFLKVIREN</sequence>
<evidence type="ECO:0000256" key="14">
    <source>
        <dbReference type="ARBA" id="ARBA00023235"/>
    </source>
</evidence>
<dbReference type="GO" id="GO:0046872">
    <property type="term" value="F:metal ion binding"/>
    <property type="evidence" value="ECO:0007669"/>
    <property type="project" value="UniProtKB-KW"/>
</dbReference>
<dbReference type="Proteomes" id="UP000053464">
    <property type="component" value="Unassembled WGS sequence"/>
</dbReference>
<evidence type="ECO:0000256" key="6">
    <source>
        <dbReference type="ARBA" id="ARBA00022763"/>
    </source>
</evidence>
<dbReference type="InterPro" id="IPR018982">
    <property type="entry name" value="RQC_domain"/>
</dbReference>
<dbReference type="InterPro" id="IPR002121">
    <property type="entry name" value="HRDC_dom"/>
</dbReference>
<evidence type="ECO:0000259" key="17">
    <source>
        <dbReference type="PROSITE" id="PS50967"/>
    </source>
</evidence>
<keyword evidence="7" id="KW-0378">Hydrolase</keyword>
<comment type="cofactor">
    <cofactor evidence="2">
        <name>Zn(2+)</name>
        <dbReference type="ChEBI" id="CHEBI:29105"/>
    </cofactor>
</comment>
<accession>A0A0G9MTY2</accession>
<gene>
    <name evidence="20" type="ORF">AAW00_08005</name>
</gene>
<dbReference type="InterPro" id="IPR010997">
    <property type="entry name" value="HRDC-like_sf"/>
</dbReference>
<dbReference type="FunFam" id="3.40.50.300:FF:001389">
    <property type="entry name" value="ATP-dependent DNA helicase RecQ"/>
    <property type="match status" value="1"/>
</dbReference>
<evidence type="ECO:0000313" key="20">
    <source>
        <dbReference type="EMBL" id="KLE34202.1"/>
    </source>
</evidence>
<dbReference type="InterPro" id="IPR004589">
    <property type="entry name" value="DNA_helicase_ATP-dep_RecQ"/>
</dbReference>
<dbReference type="Gene3D" id="1.10.10.10">
    <property type="entry name" value="Winged helix-like DNA-binding domain superfamily/Winged helix DNA-binding domain"/>
    <property type="match status" value="1"/>
</dbReference>
<evidence type="ECO:0000256" key="4">
    <source>
        <dbReference type="ARBA" id="ARBA00022723"/>
    </source>
</evidence>
<dbReference type="NCBIfam" id="TIGR00614">
    <property type="entry name" value="recQ_fam"/>
    <property type="match status" value="1"/>
</dbReference>
<feature type="domain" description="HRDC" evidence="17">
    <location>
        <begin position="519"/>
        <end position="592"/>
    </location>
</feature>
<dbReference type="GO" id="GO:0043138">
    <property type="term" value="F:3'-5' DNA helicase activity"/>
    <property type="evidence" value="ECO:0007669"/>
    <property type="project" value="UniProtKB-EC"/>
</dbReference>
<evidence type="ECO:0000256" key="11">
    <source>
        <dbReference type="ARBA" id="ARBA00023125"/>
    </source>
</evidence>
<dbReference type="GO" id="GO:0006281">
    <property type="term" value="P:DNA repair"/>
    <property type="evidence" value="ECO:0007669"/>
    <property type="project" value="UniProtKB-KW"/>
</dbReference>
<dbReference type="NCBIfam" id="TIGR01389">
    <property type="entry name" value="recQ"/>
    <property type="match status" value="1"/>
</dbReference>
<evidence type="ECO:0000256" key="13">
    <source>
        <dbReference type="ARBA" id="ARBA00023204"/>
    </source>
</evidence>
<dbReference type="Pfam" id="PF09382">
    <property type="entry name" value="RQC"/>
    <property type="match status" value="1"/>
</dbReference>
<dbReference type="GO" id="GO:0006310">
    <property type="term" value="P:DNA recombination"/>
    <property type="evidence" value="ECO:0007669"/>
    <property type="project" value="UniProtKB-UniRule"/>
</dbReference>
<dbReference type="PANTHER" id="PTHR13710:SF105">
    <property type="entry name" value="ATP-DEPENDENT DNA HELICASE Q1"/>
    <property type="match status" value="1"/>
</dbReference>
<keyword evidence="12" id="KW-0233">DNA recombination</keyword>
<dbReference type="PROSITE" id="PS51194">
    <property type="entry name" value="HELICASE_CTER"/>
    <property type="match status" value="1"/>
</dbReference>
<dbReference type="GO" id="GO:0005524">
    <property type="term" value="F:ATP binding"/>
    <property type="evidence" value="ECO:0007669"/>
    <property type="project" value="UniProtKB-KW"/>
</dbReference>
<evidence type="ECO:0000256" key="16">
    <source>
        <dbReference type="NCBIfam" id="TIGR01389"/>
    </source>
</evidence>
<keyword evidence="8 20" id="KW-0347">Helicase</keyword>
<evidence type="ECO:0000256" key="9">
    <source>
        <dbReference type="ARBA" id="ARBA00022833"/>
    </source>
</evidence>
<feature type="domain" description="Helicase ATP-binding" evidence="18">
    <location>
        <begin position="29"/>
        <end position="195"/>
    </location>
</feature>
<dbReference type="Gene3D" id="1.10.150.80">
    <property type="entry name" value="HRDC domain"/>
    <property type="match status" value="1"/>
</dbReference>
<dbReference type="GO" id="GO:0009378">
    <property type="term" value="F:four-way junction helicase activity"/>
    <property type="evidence" value="ECO:0007669"/>
    <property type="project" value="TreeGrafter"/>
</dbReference>
<dbReference type="Pfam" id="PF00271">
    <property type="entry name" value="Helicase_C"/>
    <property type="match status" value="1"/>
</dbReference>
<dbReference type="SMART" id="SM00487">
    <property type="entry name" value="DEXDc"/>
    <property type="match status" value="1"/>
</dbReference>
<proteinExistence type="inferred from homology"/>
<dbReference type="InterPro" id="IPR006293">
    <property type="entry name" value="DNA_helicase_ATP-dep_RecQ_bac"/>
</dbReference>
<dbReference type="CDD" id="cd17920">
    <property type="entry name" value="DEXHc_RecQ"/>
    <property type="match status" value="1"/>
</dbReference>
<dbReference type="Pfam" id="PF00570">
    <property type="entry name" value="HRDC"/>
    <property type="match status" value="1"/>
</dbReference>
<evidence type="ECO:0000259" key="19">
    <source>
        <dbReference type="PROSITE" id="PS51194"/>
    </source>
</evidence>
<dbReference type="SMART" id="SM00956">
    <property type="entry name" value="RQC"/>
    <property type="match status" value="1"/>
</dbReference>
<dbReference type="PROSITE" id="PS50967">
    <property type="entry name" value="HRDC"/>
    <property type="match status" value="1"/>
</dbReference>
<feature type="domain" description="Helicase C-terminal" evidence="19">
    <location>
        <begin position="219"/>
        <end position="364"/>
    </location>
</feature>
<dbReference type="InterPro" id="IPR014001">
    <property type="entry name" value="Helicase_ATP-bd"/>
</dbReference>
<organism evidence="20 21">
    <name type="scientific">Aurantiacibacter luteus</name>
    <dbReference type="NCBI Taxonomy" id="1581420"/>
    <lineage>
        <taxon>Bacteria</taxon>
        <taxon>Pseudomonadati</taxon>
        <taxon>Pseudomonadota</taxon>
        <taxon>Alphaproteobacteria</taxon>
        <taxon>Sphingomonadales</taxon>
        <taxon>Erythrobacteraceae</taxon>
        <taxon>Aurantiacibacter</taxon>
    </lineage>
</organism>
<dbReference type="GO" id="GO:0030894">
    <property type="term" value="C:replisome"/>
    <property type="evidence" value="ECO:0007669"/>
    <property type="project" value="TreeGrafter"/>
</dbReference>
<dbReference type="PATRIC" id="fig|1581420.6.peg.1643"/>
<evidence type="ECO:0000256" key="12">
    <source>
        <dbReference type="ARBA" id="ARBA00023172"/>
    </source>
</evidence>
<comment type="similarity">
    <text evidence="3">Belongs to the helicase family. RecQ subfamily.</text>
</comment>
<evidence type="ECO:0000256" key="7">
    <source>
        <dbReference type="ARBA" id="ARBA00022801"/>
    </source>
</evidence>
<dbReference type="PANTHER" id="PTHR13710">
    <property type="entry name" value="DNA HELICASE RECQ FAMILY MEMBER"/>
    <property type="match status" value="1"/>
</dbReference>
<dbReference type="InterPro" id="IPR044876">
    <property type="entry name" value="HRDC_dom_sf"/>
</dbReference>
<dbReference type="PROSITE" id="PS51192">
    <property type="entry name" value="HELICASE_ATP_BIND_1"/>
    <property type="match status" value="1"/>
</dbReference>
<dbReference type="STRING" id="1581420.AAW00_08005"/>
<evidence type="ECO:0000256" key="5">
    <source>
        <dbReference type="ARBA" id="ARBA00022741"/>
    </source>
</evidence>
<evidence type="ECO:0000256" key="15">
    <source>
        <dbReference type="ARBA" id="ARBA00034617"/>
    </source>
</evidence>
<dbReference type="OrthoDB" id="9760034at2"/>
<dbReference type="GO" id="GO:0009432">
    <property type="term" value="P:SOS response"/>
    <property type="evidence" value="ECO:0007669"/>
    <property type="project" value="UniProtKB-UniRule"/>
</dbReference>
<evidence type="ECO:0000313" key="21">
    <source>
        <dbReference type="Proteomes" id="UP000053464"/>
    </source>
</evidence>
<dbReference type="SUPFAM" id="SSF47819">
    <property type="entry name" value="HRDC-like"/>
    <property type="match status" value="1"/>
</dbReference>